<dbReference type="Proteomes" id="UP000636709">
    <property type="component" value="Unassembled WGS sequence"/>
</dbReference>
<feature type="region of interest" description="Disordered" evidence="1">
    <location>
        <begin position="239"/>
        <end position="263"/>
    </location>
</feature>
<feature type="region of interest" description="Disordered" evidence="1">
    <location>
        <begin position="712"/>
        <end position="732"/>
    </location>
</feature>
<evidence type="ECO:0000256" key="2">
    <source>
        <dbReference type="SAM" id="Phobius"/>
    </source>
</evidence>
<sequence length="732" mass="79143">MAVVTTWSLLPTDSTAPRRLGLNGWCSLRGAHLCAIRWQERGVCPSFVAAAVAVLAATAPVYRIVRVPDDAAELYEEASVIVIKTRLLEPARERQIPIWLTSRDAVCFAASSQAITTVRAVVQVGTTTDSMVAGGAFSVPAASLTSIQMVFSVTSLRRALQRFLGRARRAGRCTQLMVLGHGASAGAAHMGIAWLLPQYVAMAISADIERRVDGFLYFVSWSVGNLPIRLHATYSRRREPEVRGRLVPSDGDTNPRPPEHGDADLAGQVAQRHGTDGLDLADRGGRRRVGEEGYFAVYFAANSQANTTLVQVGTTMHSMASARLVVYLETVLAARQQSCQRASNVTSWFRTSYLTPVFGAIVADTFRGNYSTILVSLVVYLLGIMLSTFSAFLLTTEPCVVGSIVNNVAFLGLYLVAFGITSAAALLPFGAEQYHDDSALDRAGSARCPSSAADHHPRGLGFGVATACVALAFAGSVLATPMYFETTMIIAWQMPQLVLRAGRLGRVLEFFDDGAPEAMRSICMSLALAHLRRRERKLVIRGCRRRGSVPPVMSRHCSGLQPCAVPGDRILLKGHFGRPNPRGVPGLFPGPQPRAEFGPGLNFPCIWKPTAQGSSARSLYFPRGVSFRPLESGPLFPERHARRNIVVVAALPLLVGAPLPPPTSAPPRWHAAPTSDLRVPQRSTHLVVHVRPVTPPHTTGDSSLQVRLASPFRSSPLAPNPHPLRPIRLLNR</sequence>
<reference evidence="3" key="1">
    <citation type="submission" date="2020-07" db="EMBL/GenBank/DDBJ databases">
        <title>Genome sequence and genetic diversity analysis of an under-domesticated orphan crop, white fonio (Digitaria exilis).</title>
        <authorList>
            <person name="Bennetzen J.L."/>
            <person name="Chen S."/>
            <person name="Ma X."/>
            <person name="Wang X."/>
            <person name="Yssel A.E.J."/>
            <person name="Chaluvadi S.R."/>
            <person name="Johnson M."/>
            <person name="Gangashetty P."/>
            <person name="Hamidou F."/>
            <person name="Sanogo M.D."/>
            <person name="Zwaenepoel A."/>
            <person name="Wallace J."/>
            <person name="Van De Peer Y."/>
            <person name="Van Deynze A."/>
        </authorList>
    </citation>
    <scope>NUCLEOTIDE SEQUENCE</scope>
    <source>
        <tissue evidence="3">Leaves</tissue>
    </source>
</reference>
<keyword evidence="2" id="KW-1133">Transmembrane helix</keyword>
<dbReference type="EMBL" id="JACEFO010002261">
    <property type="protein sequence ID" value="KAF8670217.1"/>
    <property type="molecule type" value="Genomic_DNA"/>
</dbReference>
<dbReference type="Gene3D" id="1.20.1250.20">
    <property type="entry name" value="MFS general substrate transporter like domains"/>
    <property type="match status" value="1"/>
</dbReference>
<feature type="transmembrane region" description="Helical" evidence="2">
    <location>
        <begin position="373"/>
        <end position="396"/>
    </location>
</feature>
<dbReference type="PANTHER" id="PTHR11654">
    <property type="entry name" value="OLIGOPEPTIDE TRANSPORTER-RELATED"/>
    <property type="match status" value="1"/>
</dbReference>
<feature type="transmembrane region" description="Helical" evidence="2">
    <location>
        <begin position="408"/>
        <end position="431"/>
    </location>
</feature>
<organism evidence="3 4">
    <name type="scientific">Digitaria exilis</name>
    <dbReference type="NCBI Taxonomy" id="1010633"/>
    <lineage>
        <taxon>Eukaryota</taxon>
        <taxon>Viridiplantae</taxon>
        <taxon>Streptophyta</taxon>
        <taxon>Embryophyta</taxon>
        <taxon>Tracheophyta</taxon>
        <taxon>Spermatophyta</taxon>
        <taxon>Magnoliopsida</taxon>
        <taxon>Liliopsida</taxon>
        <taxon>Poales</taxon>
        <taxon>Poaceae</taxon>
        <taxon>PACMAD clade</taxon>
        <taxon>Panicoideae</taxon>
        <taxon>Panicodae</taxon>
        <taxon>Paniceae</taxon>
        <taxon>Anthephorinae</taxon>
        <taxon>Digitaria</taxon>
    </lineage>
</organism>
<protein>
    <submittedName>
        <fullName evidence="3">Uncharacterized protein</fullName>
    </submittedName>
</protein>
<keyword evidence="2" id="KW-0472">Membrane</keyword>
<gene>
    <name evidence="3" type="ORF">HU200_050747</name>
</gene>
<keyword evidence="2" id="KW-0812">Transmembrane</keyword>
<feature type="transmembrane region" description="Helical" evidence="2">
    <location>
        <begin position="460"/>
        <end position="484"/>
    </location>
</feature>
<name>A0A835B1X1_9POAL</name>
<evidence type="ECO:0000256" key="1">
    <source>
        <dbReference type="SAM" id="MobiDB-lite"/>
    </source>
</evidence>
<dbReference type="AlphaFoldDB" id="A0A835B1X1"/>
<comment type="caution">
    <text evidence="3">The sequence shown here is derived from an EMBL/GenBank/DDBJ whole genome shotgun (WGS) entry which is preliminary data.</text>
</comment>
<accession>A0A835B1X1</accession>
<keyword evidence="4" id="KW-1185">Reference proteome</keyword>
<dbReference type="InterPro" id="IPR036259">
    <property type="entry name" value="MFS_trans_sf"/>
</dbReference>
<evidence type="ECO:0000313" key="3">
    <source>
        <dbReference type="EMBL" id="KAF8670217.1"/>
    </source>
</evidence>
<proteinExistence type="predicted"/>
<evidence type="ECO:0000313" key="4">
    <source>
        <dbReference type="Proteomes" id="UP000636709"/>
    </source>
</evidence>
<dbReference type="OrthoDB" id="8904098at2759"/>